<evidence type="ECO:0000313" key="3">
    <source>
        <dbReference type="Proteomes" id="UP000321323"/>
    </source>
</evidence>
<evidence type="ECO:0000313" key="2">
    <source>
        <dbReference type="EMBL" id="WUR11997.1"/>
    </source>
</evidence>
<dbReference type="EMBL" id="CP136508">
    <property type="protein sequence ID" value="WUR11997.1"/>
    <property type="molecule type" value="Genomic_DNA"/>
</dbReference>
<dbReference type="Proteomes" id="UP000321323">
    <property type="component" value="Chromosome"/>
</dbReference>
<evidence type="ECO:0008006" key="4">
    <source>
        <dbReference type="Google" id="ProtNLM"/>
    </source>
</evidence>
<feature type="chain" id="PRO_5045191564" description="Lipoprotein" evidence="1">
    <location>
        <begin position="22"/>
        <end position="107"/>
    </location>
</feature>
<organism evidence="2 3">
    <name type="scientific">[Empedobacter] haloabium</name>
    <dbReference type="NCBI Taxonomy" id="592317"/>
    <lineage>
        <taxon>Bacteria</taxon>
        <taxon>Pseudomonadati</taxon>
        <taxon>Pseudomonadota</taxon>
        <taxon>Betaproteobacteria</taxon>
        <taxon>Burkholderiales</taxon>
        <taxon>Oxalobacteraceae</taxon>
        <taxon>Telluria group</taxon>
        <taxon>Telluria group incertae sedis</taxon>
    </lineage>
</organism>
<dbReference type="PROSITE" id="PS51257">
    <property type="entry name" value="PROKAR_LIPOPROTEIN"/>
    <property type="match status" value="1"/>
</dbReference>
<accession>A0ABZ1UGY9</accession>
<sequence length="107" mass="11173">MRRLACSLVLLLAACAGKAPAPVVMAPATPVVVGPTHDGTPIETVPFRSGVSSATVERLARQAGCTGSQGAGLVSEPGPVEVYRLRCDDGRTFLARCELRQCVPMPR</sequence>
<name>A0ABZ1UGY9_9BURK</name>
<protein>
    <recommendedName>
        <fullName evidence="4">Lipoprotein</fullName>
    </recommendedName>
</protein>
<feature type="signal peptide" evidence="1">
    <location>
        <begin position="1"/>
        <end position="21"/>
    </location>
</feature>
<gene>
    <name evidence="2" type="ORF">E7V67_020165</name>
</gene>
<keyword evidence="1" id="KW-0732">Signal</keyword>
<reference evidence="2 3" key="1">
    <citation type="journal article" date="2019" name="Int. J. Syst. Evol. Microbiol.">
        <title>The Draft Whole-Genome Sequence of the Antibiotic Producer Empedobacter haloabium ATCC 31962 Provides Indications for Its Taxonomic Reclassification.</title>
        <authorList>
            <person name="Miess H."/>
            <person name="Arlt P."/>
            <person name="Apel A.K."/>
            <person name="Weber T."/>
            <person name="Nieselt K."/>
            <person name="Hanssen F."/>
            <person name="Czemmel S."/>
            <person name="Nahnsen S."/>
            <person name="Gross H."/>
        </authorList>
    </citation>
    <scope>NUCLEOTIDE SEQUENCE [LARGE SCALE GENOMIC DNA]</scope>
    <source>
        <strain evidence="2 3">ATCC 31962</strain>
    </source>
</reference>
<proteinExistence type="predicted"/>
<keyword evidence="3" id="KW-1185">Reference proteome</keyword>
<evidence type="ECO:0000256" key="1">
    <source>
        <dbReference type="SAM" id="SignalP"/>
    </source>
</evidence>